<dbReference type="PANTHER" id="PTHR12001">
    <property type="entry name" value="GERANYLGERANYL PYROPHOSPHATE SYNTHASE"/>
    <property type="match status" value="1"/>
</dbReference>
<dbReference type="SUPFAM" id="SSF48576">
    <property type="entry name" value="Terpenoid synthases"/>
    <property type="match status" value="1"/>
</dbReference>
<keyword evidence="5" id="KW-0479">Metal-binding</keyword>
<evidence type="ECO:0000313" key="10">
    <source>
        <dbReference type="Proteomes" id="UP000003653"/>
    </source>
</evidence>
<dbReference type="PROSITE" id="PS00444">
    <property type="entry name" value="POLYPRENYL_SYNTHASE_2"/>
    <property type="match status" value="1"/>
</dbReference>
<evidence type="ECO:0000256" key="2">
    <source>
        <dbReference type="ARBA" id="ARBA00005128"/>
    </source>
</evidence>
<dbReference type="Proteomes" id="UP000003653">
    <property type="component" value="Unassembled WGS sequence"/>
</dbReference>
<dbReference type="InterPro" id="IPR000092">
    <property type="entry name" value="Polyprenyl_synt"/>
</dbReference>
<dbReference type="SFLD" id="SFLDS00005">
    <property type="entry name" value="Isoprenoid_Synthase_Type_I"/>
    <property type="match status" value="1"/>
</dbReference>
<evidence type="ECO:0000313" key="9">
    <source>
        <dbReference type="EMBL" id="EFG73963.1"/>
    </source>
</evidence>
<keyword evidence="10" id="KW-1185">Reference proteome</keyword>
<evidence type="ECO:0000256" key="8">
    <source>
        <dbReference type="SAM" id="MobiDB-lite"/>
    </source>
</evidence>
<evidence type="ECO:0000256" key="3">
    <source>
        <dbReference type="ARBA" id="ARBA00006706"/>
    </source>
</evidence>
<dbReference type="EC" id="2.5.1.1" evidence="9"/>
<dbReference type="GO" id="GO:0046872">
    <property type="term" value="F:metal ion binding"/>
    <property type="evidence" value="ECO:0007669"/>
    <property type="project" value="UniProtKB-KW"/>
</dbReference>
<evidence type="ECO:0000256" key="4">
    <source>
        <dbReference type="ARBA" id="ARBA00022679"/>
    </source>
</evidence>
<dbReference type="Pfam" id="PF00348">
    <property type="entry name" value="polyprenyl_synt"/>
    <property type="match status" value="1"/>
</dbReference>
<proteinExistence type="inferred from homology"/>
<accession>D5PIT9</accession>
<organism evidence="9 10">
    <name type="scientific">Mycobacterium parascrofulaceum ATCC BAA-614</name>
    <dbReference type="NCBI Taxonomy" id="525368"/>
    <lineage>
        <taxon>Bacteria</taxon>
        <taxon>Bacillati</taxon>
        <taxon>Actinomycetota</taxon>
        <taxon>Actinomycetes</taxon>
        <taxon>Mycobacteriales</taxon>
        <taxon>Mycobacteriaceae</taxon>
        <taxon>Mycobacterium</taxon>
        <taxon>Mycobacterium simiae complex</taxon>
    </lineage>
</organism>
<comment type="similarity">
    <text evidence="3 7">Belongs to the FPP/GGPP synthase family.</text>
</comment>
<dbReference type="CDD" id="cd00685">
    <property type="entry name" value="Trans_IPPS_HT"/>
    <property type="match status" value="1"/>
</dbReference>
<evidence type="ECO:0000256" key="7">
    <source>
        <dbReference type="RuleBase" id="RU004466"/>
    </source>
</evidence>
<comment type="pathway">
    <text evidence="2">Isoprenoid biosynthesis.</text>
</comment>
<dbReference type="eggNOG" id="COG0142">
    <property type="taxonomic scope" value="Bacteria"/>
</dbReference>
<keyword evidence="4 7" id="KW-0808">Transferase</keyword>
<dbReference type="PANTHER" id="PTHR12001:SF85">
    <property type="entry name" value="SHORT CHAIN ISOPRENYL DIPHOSPHATE SYNTHASE"/>
    <property type="match status" value="1"/>
</dbReference>
<dbReference type="GO" id="GO:0008299">
    <property type="term" value="P:isoprenoid biosynthetic process"/>
    <property type="evidence" value="ECO:0007669"/>
    <property type="project" value="InterPro"/>
</dbReference>
<dbReference type="PROSITE" id="PS00723">
    <property type="entry name" value="POLYPRENYL_SYNTHASE_1"/>
    <property type="match status" value="1"/>
</dbReference>
<dbReference type="InterPro" id="IPR033749">
    <property type="entry name" value="Polyprenyl_synt_CS"/>
</dbReference>
<keyword evidence="6" id="KW-0460">Magnesium</keyword>
<dbReference type="HOGENOM" id="CLU_014015_2_1_11"/>
<evidence type="ECO:0000256" key="1">
    <source>
        <dbReference type="ARBA" id="ARBA00001946"/>
    </source>
</evidence>
<gene>
    <name evidence="9" type="primary">idsA</name>
    <name evidence="9" type="ORF">HMPREF0591_6083</name>
</gene>
<evidence type="ECO:0000256" key="5">
    <source>
        <dbReference type="ARBA" id="ARBA00022723"/>
    </source>
</evidence>
<dbReference type="Gene3D" id="1.10.600.10">
    <property type="entry name" value="Farnesyl Diphosphate Synthase"/>
    <property type="match status" value="1"/>
</dbReference>
<reference evidence="9 10" key="1">
    <citation type="submission" date="2010-04" db="EMBL/GenBank/DDBJ databases">
        <authorList>
            <person name="Muzny D."/>
            <person name="Qin X."/>
            <person name="Deng J."/>
            <person name="Jiang H."/>
            <person name="Liu Y."/>
            <person name="Qu J."/>
            <person name="Song X.-Z."/>
            <person name="Zhang L."/>
            <person name="Thornton R."/>
            <person name="Coyle M."/>
            <person name="Francisco L."/>
            <person name="Jackson L."/>
            <person name="Javaid M."/>
            <person name="Korchina V."/>
            <person name="Kovar C."/>
            <person name="Mata R."/>
            <person name="Mathew T."/>
            <person name="Ngo R."/>
            <person name="Nguyen L."/>
            <person name="Nguyen N."/>
            <person name="Okwuonu G."/>
            <person name="Ongeri F."/>
            <person name="Pham C."/>
            <person name="Simmons D."/>
            <person name="Wilczek-Boney K."/>
            <person name="Hale W."/>
            <person name="Jakkamsetti A."/>
            <person name="Pham P."/>
            <person name="Ruth R."/>
            <person name="San Lucas F."/>
            <person name="Warren J."/>
            <person name="Zhang J."/>
            <person name="Zhao Z."/>
            <person name="Zhou C."/>
            <person name="Zhu D."/>
            <person name="Lee S."/>
            <person name="Bess C."/>
            <person name="Blankenburg K."/>
            <person name="Forbes L."/>
            <person name="Fu Q."/>
            <person name="Gubbala S."/>
            <person name="Hirani K."/>
            <person name="Jayaseelan J.C."/>
            <person name="Lara F."/>
            <person name="Munidasa M."/>
            <person name="Palculict T."/>
            <person name="Patil S."/>
            <person name="Pu L.-L."/>
            <person name="Saada N."/>
            <person name="Tang L."/>
            <person name="Weissenberger G."/>
            <person name="Zhu Y."/>
            <person name="Hemphill L."/>
            <person name="Shang Y."/>
            <person name="Youmans B."/>
            <person name="Ayvaz T."/>
            <person name="Ross M."/>
            <person name="Santibanez J."/>
            <person name="Aqrawi P."/>
            <person name="Gross S."/>
            <person name="Joshi V."/>
            <person name="Fowler G."/>
            <person name="Nazareth L."/>
            <person name="Reid J."/>
            <person name="Worley K."/>
            <person name="Petrosino J."/>
            <person name="Highlander S."/>
            <person name="Gibbs R."/>
        </authorList>
    </citation>
    <scope>NUCLEOTIDE SEQUENCE [LARGE SCALE GENOMIC DNA]</scope>
    <source>
        <strain evidence="9 10">ATCC BAA-614</strain>
    </source>
</reference>
<dbReference type="AlphaFoldDB" id="D5PIT9"/>
<protein>
    <submittedName>
        <fullName evidence="9">Polyprenyl synthetase</fullName>
        <ecNumber evidence="9">2.5.1.1</ecNumber>
    </submittedName>
</protein>
<comment type="cofactor">
    <cofactor evidence="1">
        <name>Mg(2+)</name>
        <dbReference type="ChEBI" id="CHEBI:18420"/>
    </cofactor>
</comment>
<evidence type="ECO:0000256" key="6">
    <source>
        <dbReference type="ARBA" id="ARBA00022842"/>
    </source>
</evidence>
<comment type="caution">
    <text evidence="9">The sequence shown here is derived from an EMBL/GenBank/DDBJ whole genome shotgun (WGS) entry which is preliminary data.</text>
</comment>
<dbReference type="GO" id="GO:0004161">
    <property type="term" value="F:dimethylallyltranstransferase activity"/>
    <property type="evidence" value="ECO:0007669"/>
    <property type="project" value="UniProtKB-EC"/>
</dbReference>
<dbReference type="EMBL" id="ADNV01000389">
    <property type="protein sequence ID" value="EFG73963.1"/>
    <property type="molecule type" value="Genomic_DNA"/>
</dbReference>
<name>D5PIT9_9MYCO</name>
<feature type="region of interest" description="Disordered" evidence="8">
    <location>
        <begin position="24"/>
        <end position="48"/>
    </location>
</feature>
<sequence>MMFSKLMFKLLKIVACTTGAGLPARFRPSGRPRRPSVFEPSQPGNARPFRRERVAKMGALSLTPATESPAIAAQWPDTGHFHEWRSRLRHGVLAHLVGFVGPRRRELDDTRVDAAGDILMSYVSGGKCLRSTFVYLGWLCGAAPGEAALRAAASFELLHVFALLQDDVMDGSAERRGRPSAHLRFARWHRERGLSGSSRRFGESAAILLGDLCLIWSEQMLRESGVDSTRLHRAWPRYDTMRTELAVGQFADLTSDVRQMPSLEAVLDVARRKSGNYTVRRPLEIGAAMSDCDDRTLTQLGRYGAAVGEAFQLRDDVLGVFGSPATTGKPCAGDLRERKATSLVVTAHQLADAPARAELAALMTGRTLDDEAIGRWKALIVASGAVEMIEEMISDRVAAAREHLGGAPIAEPVRAALDQMATACTDRAE</sequence>
<dbReference type="InterPro" id="IPR008949">
    <property type="entry name" value="Isoprenoid_synthase_dom_sf"/>
</dbReference>